<proteinExistence type="predicted"/>
<keyword evidence="2" id="KW-1185">Reference proteome</keyword>
<gene>
    <name evidence="1" type="ORF">DFP90_1123</name>
</gene>
<dbReference type="AlphaFoldDB" id="A0A3D9H6C1"/>
<reference evidence="1 2" key="1">
    <citation type="submission" date="2018-07" db="EMBL/GenBank/DDBJ databases">
        <title>Genomic Encyclopedia of Type Strains, Phase III (KMG-III): the genomes of soil and plant-associated and newly described type strains.</title>
        <authorList>
            <person name="Whitman W."/>
        </authorList>
    </citation>
    <scope>NUCLEOTIDE SEQUENCE [LARGE SCALE GENOMIC DNA]</scope>
    <source>
        <strain evidence="1 2">CECT 8488</strain>
    </source>
</reference>
<evidence type="ECO:0000313" key="1">
    <source>
        <dbReference type="EMBL" id="RED45012.1"/>
    </source>
</evidence>
<sequence>MILDEIRLTDFRCFYGKTRIRFSEDPDKNVTLIYAESGFDDRSLIISPLFFSVTENK</sequence>
<organism evidence="1 2">
    <name type="scientific">Aestuariispira insulae</name>
    <dbReference type="NCBI Taxonomy" id="1461337"/>
    <lineage>
        <taxon>Bacteria</taxon>
        <taxon>Pseudomonadati</taxon>
        <taxon>Pseudomonadota</taxon>
        <taxon>Alphaproteobacteria</taxon>
        <taxon>Rhodospirillales</taxon>
        <taxon>Kiloniellaceae</taxon>
        <taxon>Aestuariispira</taxon>
    </lineage>
</organism>
<dbReference type="EMBL" id="QRDW01000012">
    <property type="protein sequence ID" value="RED45012.1"/>
    <property type="molecule type" value="Genomic_DNA"/>
</dbReference>
<protein>
    <submittedName>
        <fullName evidence="1">Uncharacterized protein</fullName>
    </submittedName>
</protein>
<evidence type="ECO:0000313" key="2">
    <source>
        <dbReference type="Proteomes" id="UP000256845"/>
    </source>
</evidence>
<dbReference type="Proteomes" id="UP000256845">
    <property type="component" value="Unassembled WGS sequence"/>
</dbReference>
<accession>A0A3D9H6C1</accession>
<name>A0A3D9H6C1_9PROT</name>
<comment type="caution">
    <text evidence="1">The sequence shown here is derived from an EMBL/GenBank/DDBJ whole genome shotgun (WGS) entry which is preliminary data.</text>
</comment>